<feature type="region of interest" description="Disordered" evidence="1">
    <location>
        <begin position="1"/>
        <end position="86"/>
    </location>
</feature>
<dbReference type="Proteomes" id="UP000252415">
    <property type="component" value="Unassembled WGS sequence"/>
</dbReference>
<accession>A0A368VSS4</accession>
<keyword evidence="3" id="KW-1185">Reference proteome</keyword>
<feature type="compositionally biased region" description="Basic and acidic residues" evidence="1">
    <location>
        <begin position="230"/>
        <end position="251"/>
    </location>
</feature>
<comment type="caution">
    <text evidence="2">The sequence shown here is derived from an EMBL/GenBank/DDBJ whole genome shotgun (WGS) entry which is preliminary data.</text>
</comment>
<evidence type="ECO:0000313" key="2">
    <source>
        <dbReference type="EMBL" id="RCW44224.1"/>
    </source>
</evidence>
<dbReference type="EMBL" id="QPJD01000012">
    <property type="protein sequence ID" value="RCW44224.1"/>
    <property type="molecule type" value="Genomic_DNA"/>
</dbReference>
<gene>
    <name evidence="2" type="ORF">DFP97_11288</name>
</gene>
<protein>
    <submittedName>
        <fullName evidence="2">Uncharacterized protein</fullName>
    </submittedName>
</protein>
<dbReference type="RefSeq" id="WP_114381785.1">
    <property type="nucleotide sequence ID" value="NZ_QPJD01000012.1"/>
</dbReference>
<reference evidence="2 3" key="1">
    <citation type="submission" date="2018-07" db="EMBL/GenBank/DDBJ databases">
        <title>Genomic Encyclopedia of Type Strains, Phase III (KMG-III): the genomes of soil and plant-associated and newly described type strains.</title>
        <authorList>
            <person name="Whitman W."/>
        </authorList>
    </citation>
    <scope>NUCLEOTIDE SEQUENCE [LARGE SCALE GENOMIC DNA]</scope>
    <source>
        <strain evidence="2 3">CECT 7506</strain>
    </source>
</reference>
<name>A0A368VSS4_9BACL</name>
<proteinExistence type="predicted"/>
<feature type="compositionally biased region" description="Acidic residues" evidence="1">
    <location>
        <begin position="1"/>
        <end position="63"/>
    </location>
</feature>
<organism evidence="2 3">
    <name type="scientific">Paenibacillus prosopidis</name>
    <dbReference type="NCBI Taxonomy" id="630520"/>
    <lineage>
        <taxon>Bacteria</taxon>
        <taxon>Bacillati</taxon>
        <taxon>Bacillota</taxon>
        <taxon>Bacilli</taxon>
        <taxon>Bacillales</taxon>
        <taxon>Paenibacillaceae</taxon>
        <taxon>Paenibacillus</taxon>
    </lineage>
</organism>
<sequence>MDEDVINIFEENDFPNEEIEDTNDNESEGEEEEDETEETDGEEDAKENDTDDDDEEESEEEEDTTPKTYRLKTKENHQEVEAEYSEEELVSLVQKGKDYERVKQQVNDYKNDPRLTFIGRLANEQNMTVEQYIRWHDDQQYKNQLEELLDAGVPEDVAKEVVETRRNKNTPEPEQTQDEKDLQEFLTYYTKVNGREFGESDTLPADVVKAVQSGTPLKIAYMEHLIEQKEQAKTEQKKQAEKQEKKQEHKEKVKQKAPVKGVGKNGNGKSPKKDALFDGLFDE</sequence>
<evidence type="ECO:0000256" key="1">
    <source>
        <dbReference type="SAM" id="MobiDB-lite"/>
    </source>
</evidence>
<evidence type="ECO:0000313" key="3">
    <source>
        <dbReference type="Proteomes" id="UP000252415"/>
    </source>
</evidence>
<feature type="region of interest" description="Disordered" evidence="1">
    <location>
        <begin position="230"/>
        <end position="283"/>
    </location>
</feature>
<dbReference type="AlphaFoldDB" id="A0A368VSS4"/>